<gene>
    <name evidence="2" type="ORF">FM038_008785</name>
</gene>
<comment type="similarity">
    <text evidence="1">Belongs to the HupF/HypC family.</text>
</comment>
<dbReference type="RefSeq" id="WP_142870341.1">
    <property type="nucleotide sequence ID" value="NZ_CP045503.2"/>
</dbReference>
<accession>A0ABX6V4D8</accession>
<dbReference type="PANTHER" id="PTHR35177:SF2">
    <property type="entry name" value="HYDROGENASE MATURATION FACTOR HYBG"/>
    <property type="match status" value="1"/>
</dbReference>
<dbReference type="InterPro" id="IPR001109">
    <property type="entry name" value="Hydrogenase_HupF/HypC"/>
</dbReference>
<proteinExistence type="inferred from homology"/>
<dbReference type="SUPFAM" id="SSF159127">
    <property type="entry name" value="HupF/HypC-like"/>
    <property type="match status" value="1"/>
</dbReference>
<evidence type="ECO:0000313" key="2">
    <source>
        <dbReference type="EMBL" id="QPG57528.1"/>
    </source>
</evidence>
<dbReference type="NCBIfam" id="TIGR00074">
    <property type="entry name" value="hypC_hupF"/>
    <property type="match status" value="1"/>
</dbReference>
<sequence length="79" mass="8899">MCLSIPSKIVELHPEETSITVDTMGVKRKVSCHLIVEPLALDDYVLIHIGFAMNKIDKADALETLELYKEIAQKMESEI</sequence>
<protein>
    <submittedName>
        <fullName evidence="2">HypC/HybG/HupF family hydrogenase formation chaperone</fullName>
    </submittedName>
</protein>
<organism evidence="2 3">
    <name type="scientific">Shewanella eurypsychrophilus</name>
    <dbReference type="NCBI Taxonomy" id="2593656"/>
    <lineage>
        <taxon>Bacteria</taxon>
        <taxon>Pseudomonadati</taxon>
        <taxon>Pseudomonadota</taxon>
        <taxon>Gammaproteobacteria</taxon>
        <taxon>Alteromonadales</taxon>
        <taxon>Shewanellaceae</taxon>
        <taxon>Shewanella</taxon>
    </lineage>
</organism>
<reference evidence="2" key="1">
    <citation type="submission" date="2021-07" db="EMBL/GenBank/DDBJ databases">
        <title>Shewanella sp. YLB-07 whole genome sequence.</title>
        <authorList>
            <person name="Yu L."/>
        </authorList>
    </citation>
    <scope>NUCLEOTIDE SEQUENCE</scope>
    <source>
        <strain evidence="2">YLB-08</strain>
    </source>
</reference>
<evidence type="ECO:0000256" key="1">
    <source>
        <dbReference type="ARBA" id="ARBA00006018"/>
    </source>
</evidence>
<dbReference type="Pfam" id="PF01455">
    <property type="entry name" value="HupF_HypC"/>
    <property type="match status" value="1"/>
</dbReference>
<dbReference type="Proteomes" id="UP000316416">
    <property type="component" value="Chromosome"/>
</dbReference>
<dbReference type="PANTHER" id="PTHR35177">
    <property type="entry name" value="HYDROGENASE MATURATION FACTOR HYBG"/>
    <property type="match status" value="1"/>
</dbReference>
<evidence type="ECO:0000313" key="3">
    <source>
        <dbReference type="Proteomes" id="UP000316416"/>
    </source>
</evidence>
<dbReference type="PRINTS" id="PR00445">
    <property type="entry name" value="HUPFHYPC"/>
</dbReference>
<dbReference type="Gene3D" id="2.30.30.140">
    <property type="match status" value="1"/>
</dbReference>
<keyword evidence="3" id="KW-1185">Reference proteome</keyword>
<dbReference type="EMBL" id="CP045503">
    <property type="protein sequence ID" value="QPG57528.1"/>
    <property type="molecule type" value="Genomic_DNA"/>
</dbReference>
<name>A0ABX6V4D8_9GAMM</name>